<dbReference type="GO" id="GO:0043041">
    <property type="term" value="P:amino acid activation for nonribosomal peptide biosynthetic process"/>
    <property type="evidence" value="ECO:0007669"/>
    <property type="project" value="TreeGrafter"/>
</dbReference>
<evidence type="ECO:0000259" key="1">
    <source>
        <dbReference type="Pfam" id="PF00501"/>
    </source>
</evidence>
<dbReference type="GO" id="GO:0003824">
    <property type="term" value="F:catalytic activity"/>
    <property type="evidence" value="ECO:0007669"/>
    <property type="project" value="InterPro"/>
</dbReference>
<dbReference type="InterPro" id="IPR000873">
    <property type="entry name" value="AMP-dep_synth/lig_dom"/>
</dbReference>
<feature type="domain" description="Condensation" evidence="2">
    <location>
        <begin position="8"/>
        <end position="345"/>
    </location>
</feature>
<organism evidence="3 4">
    <name type="scientific">Mycolicibacterium pulveris</name>
    <name type="common">Mycobacterium pulveris</name>
    <dbReference type="NCBI Taxonomy" id="36813"/>
    <lineage>
        <taxon>Bacteria</taxon>
        <taxon>Bacillati</taxon>
        <taxon>Actinomycetota</taxon>
        <taxon>Actinomycetes</taxon>
        <taxon>Mycobacteriales</taxon>
        <taxon>Mycobacteriaceae</taxon>
        <taxon>Mycolicibacterium</taxon>
    </lineage>
</organism>
<dbReference type="InterPro" id="IPR020845">
    <property type="entry name" value="AMP-binding_CS"/>
</dbReference>
<name>A0A7I7UIV8_MYCPV</name>
<dbReference type="PANTHER" id="PTHR45527:SF1">
    <property type="entry name" value="FATTY ACID SYNTHASE"/>
    <property type="match status" value="1"/>
</dbReference>
<evidence type="ECO:0000259" key="2">
    <source>
        <dbReference type="Pfam" id="PF00668"/>
    </source>
</evidence>
<dbReference type="Gene3D" id="3.30.559.10">
    <property type="entry name" value="Chloramphenicol acetyltransferase-like domain"/>
    <property type="match status" value="1"/>
</dbReference>
<keyword evidence="4" id="KW-1185">Reference proteome</keyword>
<dbReference type="AlphaFoldDB" id="A0A7I7UIV8"/>
<reference evidence="3 4" key="1">
    <citation type="journal article" date="2019" name="Emerg. Microbes Infect.">
        <title>Comprehensive subspecies identification of 175 nontuberculous mycobacteria species based on 7547 genomic profiles.</title>
        <authorList>
            <person name="Matsumoto Y."/>
            <person name="Kinjo T."/>
            <person name="Motooka D."/>
            <person name="Nabeya D."/>
            <person name="Jung N."/>
            <person name="Uechi K."/>
            <person name="Horii T."/>
            <person name="Iida T."/>
            <person name="Fujita J."/>
            <person name="Nakamura S."/>
        </authorList>
    </citation>
    <scope>NUCLEOTIDE SEQUENCE [LARGE SCALE GENOMIC DNA]</scope>
    <source>
        <strain evidence="3 4">JCM 6370</strain>
    </source>
</reference>
<accession>A0A7I7UIV8</accession>
<dbReference type="Pfam" id="PF00501">
    <property type="entry name" value="AMP-binding"/>
    <property type="match status" value="1"/>
</dbReference>
<dbReference type="GO" id="GO:0031177">
    <property type="term" value="F:phosphopantetheine binding"/>
    <property type="evidence" value="ECO:0007669"/>
    <property type="project" value="TreeGrafter"/>
</dbReference>
<dbReference type="PANTHER" id="PTHR45527">
    <property type="entry name" value="NONRIBOSOMAL PEPTIDE SYNTHETASE"/>
    <property type="match status" value="1"/>
</dbReference>
<dbReference type="GO" id="GO:0008610">
    <property type="term" value="P:lipid biosynthetic process"/>
    <property type="evidence" value="ECO:0007669"/>
    <property type="project" value="UniProtKB-ARBA"/>
</dbReference>
<sequence>MKFEGNALQLTRAQLDIWLAQETGHSTTDWQLGVLARFDGAIDRDLLGRAIRQVMKEAEPARAAIFEVDGQVLQQAIEDPDVDVAFHDLTDSRHPVQEARRMAREIQRTPMPLDGPLFKFVLFQTWDDEFYLFGCFHHIVIDGTGITLLAHRIATVYAAMVSGTPCPPAFFGSLQDLVDCESDYEASPDHEVDQAYWAENLPAHTEHATCLPQTTANDDDADQPPTPVRLDPVVLRQIQELSEAWNLPRSSVITAACALLVRGWCGANSEVVLDFPVSRRVRPESKTLPGMVSGVVPLVLKVAPDSTVADFCAYVDARIREALQHQRFPVYALERKAGTRGTEQPAHRVSVNFMPSALTLDFAGVEASASFTNPGQVGDFGLIFSGAGDQLFFSTSGGGGPLSRFDLPELAKRLERVLGLMVADSGRRLSSVEVLDTDERVRLEGWGNREVLSAPAAPASVSGSMVGLFGAQVSRVPGSVAVSCEGRSLTYRELDVASDRLAGLLVGRGVGVGDRVGLLLPRSVDAVVAMLAVLKVGAAYVPVDPSVPAARLEFVVGDAAPVVVVTTAVLAERLAGCGVGVVDVADAEWGQPVSLPVVGADAVAYVIYTSGTTGRPKGVAVAQGSVTRLLQTLDAQMGLSGQVFSQCHSLAFDFSVWEIWGGVVVWGPGGGGPGCGGAFAAGFVGVVG</sequence>
<dbReference type="InterPro" id="IPR001242">
    <property type="entry name" value="Condensation_dom"/>
</dbReference>
<dbReference type="InterPro" id="IPR023213">
    <property type="entry name" value="CAT-like_dom_sf"/>
</dbReference>
<evidence type="ECO:0000313" key="3">
    <source>
        <dbReference type="EMBL" id="BBY80639.1"/>
    </source>
</evidence>
<feature type="domain" description="AMP-dependent synthetase/ligase" evidence="1">
    <location>
        <begin position="471"/>
        <end position="663"/>
    </location>
</feature>
<dbReference type="EMBL" id="AP022599">
    <property type="protein sequence ID" value="BBY80639.1"/>
    <property type="molecule type" value="Genomic_DNA"/>
</dbReference>
<dbReference type="SUPFAM" id="SSF56801">
    <property type="entry name" value="Acetyl-CoA synthetase-like"/>
    <property type="match status" value="1"/>
</dbReference>
<dbReference type="FunFam" id="3.40.50.980:FF:000001">
    <property type="entry name" value="Non-ribosomal peptide synthetase"/>
    <property type="match status" value="1"/>
</dbReference>
<dbReference type="GO" id="GO:0044550">
    <property type="term" value="P:secondary metabolite biosynthetic process"/>
    <property type="evidence" value="ECO:0007669"/>
    <property type="project" value="TreeGrafter"/>
</dbReference>
<dbReference type="GO" id="GO:0005737">
    <property type="term" value="C:cytoplasm"/>
    <property type="evidence" value="ECO:0007669"/>
    <property type="project" value="TreeGrafter"/>
</dbReference>
<evidence type="ECO:0008006" key="5">
    <source>
        <dbReference type="Google" id="ProtNLM"/>
    </source>
</evidence>
<gene>
    <name evidence="3" type="ORF">MPUL_17970</name>
</gene>
<dbReference type="PROSITE" id="PS00455">
    <property type="entry name" value="AMP_BINDING"/>
    <property type="match status" value="1"/>
</dbReference>
<proteinExistence type="predicted"/>
<dbReference type="Pfam" id="PF00668">
    <property type="entry name" value="Condensation"/>
    <property type="match status" value="1"/>
</dbReference>
<evidence type="ECO:0000313" key="4">
    <source>
        <dbReference type="Proteomes" id="UP000467252"/>
    </source>
</evidence>
<dbReference type="SUPFAM" id="SSF52777">
    <property type="entry name" value="CoA-dependent acyltransferases"/>
    <property type="match status" value="2"/>
</dbReference>
<dbReference type="Gene3D" id="3.30.559.30">
    <property type="entry name" value="Nonribosomal peptide synthetase, condensation domain"/>
    <property type="match status" value="1"/>
</dbReference>
<protein>
    <recommendedName>
        <fullName evidence="5">Non-ribosomal peptide synthetase</fullName>
    </recommendedName>
</protein>
<dbReference type="UniPathway" id="UPA00011"/>
<dbReference type="Gene3D" id="3.40.50.980">
    <property type="match status" value="2"/>
</dbReference>
<dbReference type="Proteomes" id="UP000467252">
    <property type="component" value="Chromosome"/>
</dbReference>